<keyword evidence="6" id="KW-0238">DNA-binding</keyword>
<comment type="similarity">
    <text evidence="6">Belongs to the biotin--protein ligase family.</text>
</comment>
<dbReference type="InterPro" id="IPR003142">
    <property type="entry name" value="BPL_C"/>
</dbReference>
<dbReference type="PANTHER" id="PTHR12835:SF5">
    <property type="entry name" value="BIOTIN--PROTEIN LIGASE"/>
    <property type="match status" value="1"/>
</dbReference>
<keyword evidence="9" id="KW-1185">Reference proteome</keyword>
<name>A0ABP3WE82_9GAMM</name>
<dbReference type="CDD" id="cd16442">
    <property type="entry name" value="BPL"/>
    <property type="match status" value="1"/>
</dbReference>
<dbReference type="EC" id="6.3.4.15" evidence="6"/>
<dbReference type="Pfam" id="PF03099">
    <property type="entry name" value="BPL_LplA_LipB"/>
    <property type="match status" value="1"/>
</dbReference>
<keyword evidence="2 6" id="KW-0547">Nucleotide-binding</keyword>
<evidence type="ECO:0000256" key="3">
    <source>
        <dbReference type="ARBA" id="ARBA00022840"/>
    </source>
</evidence>
<feature type="DNA-binding region" description="H-T-H motif" evidence="6">
    <location>
        <begin position="30"/>
        <end position="49"/>
    </location>
</feature>
<reference evidence="9" key="1">
    <citation type="journal article" date="2019" name="Int. J. Syst. Evol. Microbiol.">
        <title>The Global Catalogue of Microorganisms (GCM) 10K type strain sequencing project: providing services to taxonomists for standard genome sequencing and annotation.</title>
        <authorList>
            <consortium name="The Broad Institute Genomics Platform"/>
            <consortium name="The Broad Institute Genome Sequencing Center for Infectious Disease"/>
            <person name="Wu L."/>
            <person name="Ma J."/>
        </authorList>
    </citation>
    <scope>NUCLEOTIDE SEQUENCE [LARGE SCALE GENOMIC DNA]</scope>
    <source>
        <strain evidence="9">JCM 15608</strain>
    </source>
</reference>
<evidence type="ECO:0000313" key="9">
    <source>
        <dbReference type="Proteomes" id="UP001500021"/>
    </source>
</evidence>
<dbReference type="RefSeq" id="WP_343814826.1">
    <property type="nucleotide sequence ID" value="NZ_BAAAFA010000001.1"/>
</dbReference>
<dbReference type="InterPro" id="IPR036390">
    <property type="entry name" value="WH_DNA-bd_sf"/>
</dbReference>
<feature type="binding site" evidence="6">
    <location>
        <begin position="107"/>
        <end position="109"/>
    </location>
    <ligand>
        <name>biotin</name>
        <dbReference type="ChEBI" id="CHEBI:57586"/>
    </ligand>
</feature>
<dbReference type="SUPFAM" id="SSF55681">
    <property type="entry name" value="Class II aaRS and biotin synthetases"/>
    <property type="match status" value="1"/>
</dbReference>
<dbReference type="InterPro" id="IPR045864">
    <property type="entry name" value="aa-tRNA-synth_II/BPL/LPL"/>
</dbReference>
<dbReference type="GO" id="GO:0016874">
    <property type="term" value="F:ligase activity"/>
    <property type="evidence" value="ECO:0007669"/>
    <property type="project" value="UniProtKB-KW"/>
</dbReference>
<accession>A0ABP3WE82</accession>
<dbReference type="InterPro" id="IPR004408">
    <property type="entry name" value="Biotin_CoA_COase_ligase"/>
</dbReference>
<dbReference type="InterPro" id="IPR030855">
    <property type="entry name" value="Bifunct_BirA"/>
</dbReference>
<dbReference type="SUPFAM" id="SSF46785">
    <property type="entry name" value="Winged helix' DNA-binding domain"/>
    <property type="match status" value="1"/>
</dbReference>
<dbReference type="NCBIfam" id="NF008847">
    <property type="entry name" value="PRK11886.1-2"/>
    <property type="match status" value="1"/>
</dbReference>
<dbReference type="HAMAP" id="MF_00978">
    <property type="entry name" value="Bifunct_BirA"/>
    <property type="match status" value="1"/>
</dbReference>
<comment type="caution">
    <text evidence="8">The sequence shown here is derived from an EMBL/GenBank/DDBJ whole genome shotgun (WGS) entry which is preliminary data.</text>
</comment>
<dbReference type="NCBIfam" id="TIGR00121">
    <property type="entry name" value="birA_ligase"/>
    <property type="match status" value="1"/>
</dbReference>
<dbReference type="InterPro" id="IPR036388">
    <property type="entry name" value="WH-like_DNA-bd_sf"/>
</dbReference>
<evidence type="ECO:0000256" key="1">
    <source>
        <dbReference type="ARBA" id="ARBA00022598"/>
    </source>
</evidence>
<comment type="catalytic activity">
    <reaction evidence="5 6">
        <text>biotin + L-lysyl-[protein] + ATP = N(6)-biotinyl-L-lysyl-[protein] + AMP + diphosphate + H(+)</text>
        <dbReference type="Rhea" id="RHEA:11756"/>
        <dbReference type="Rhea" id="RHEA-COMP:9752"/>
        <dbReference type="Rhea" id="RHEA-COMP:10505"/>
        <dbReference type="ChEBI" id="CHEBI:15378"/>
        <dbReference type="ChEBI" id="CHEBI:29969"/>
        <dbReference type="ChEBI" id="CHEBI:30616"/>
        <dbReference type="ChEBI" id="CHEBI:33019"/>
        <dbReference type="ChEBI" id="CHEBI:57586"/>
        <dbReference type="ChEBI" id="CHEBI:83144"/>
        <dbReference type="ChEBI" id="CHEBI:456215"/>
        <dbReference type="EC" id="6.3.4.15"/>
    </reaction>
</comment>
<dbReference type="InterPro" id="IPR004143">
    <property type="entry name" value="BPL_LPL_catalytic"/>
</dbReference>
<sequence length="340" mass="37674">MINTAHPRNSSNSVKAHLVRSLANGSFISGQVLAQELNISRAAIAKHIKSLLAMGLDIYSVTGKGYKLATPLTLLDEKNIERLLRVPEQLLHTVNPHLLEVHSLIDSTNDHLMRLIPERMSQGRVCLAEYQSAGRGRRGRQWVSPFGSQIYLSMYWYLEQGLAGAMGLSLVTALAVSDAVKNYCDIQVELKWPNDIYLSGVKLAGILIDLEGQALEPSHSVIGIGLNVNMPEESAKSIDQQWTDLKSHTNITIDRDGLCAELISCLWERLLQHRESGLSGMLDEWHKYDIYLNKPVKLLTGERTTHGICRGINNQGALLLDVDGYVKAIYGGEVSLRGIE</sequence>
<keyword evidence="6" id="KW-0805">Transcription regulation</keyword>
<dbReference type="Gene3D" id="2.30.30.100">
    <property type="match status" value="1"/>
</dbReference>
<protein>
    <recommendedName>
        <fullName evidence="6">Bifunctional ligase/repressor BirA</fullName>
    </recommendedName>
    <alternativeName>
        <fullName evidence="6">Biotin operon repressor</fullName>
    </alternativeName>
    <alternativeName>
        <fullName evidence="6">Biotin--[acetyl-CoA-carboxylase] ligase</fullName>
        <ecNumber evidence="6">6.3.4.15</ecNumber>
    </alternativeName>
    <alternativeName>
        <fullName evidence="6">Biotin--protein ligase</fullName>
    </alternativeName>
    <alternativeName>
        <fullName evidence="6">Biotin-[acetyl-CoA carboxylase] synthetase</fullName>
    </alternativeName>
</protein>
<evidence type="ECO:0000256" key="5">
    <source>
        <dbReference type="ARBA" id="ARBA00047846"/>
    </source>
</evidence>
<dbReference type="EMBL" id="BAAAFA010000001">
    <property type="protein sequence ID" value="GAA0812312.1"/>
    <property type="molecule type" value="Genomic_DNA"/>
</dbReference>
<feature type="binding site" evidence="6">
    <location>
        <begin position="135"/>
        <end position="137"/>
    </location>
    <ligand>
        <name>biotin</name>
        <dbReference type="ChEBI" id="CHEBI:57586"/>
    </ligand>
</feature>
<keyword evidence="3 6" id="KW-0067">ATP-binding</keyword>
<gene>
    <name evidence="6 8" type="primary">birA</name>
    <name evidence="8" type="ORF">GCM10009111_06120</name>
</gene>
<dbReference type="Gene3D" id="1.10.10.10">
    <property type="entry name" value="Winged helix-like DNA-binding domain superfamily/Winged helix DNA-binding domain"/>
    <property type="match status" value="1"/>
</dbReference>
<evidence type="ECO:0000259" key="7">
    <source>
        <dbReference type="PROSITE" id="PS51733"/>
    </source>
</evidence>
<proteinExistence type="inferred from homology"/>
<dbReference type="Pfam" id="PF02237">
    <property type="entry name" value="BPL_C"/>
    <property type="match status" value="1"/>
</dbReference>
<dbReference type="PANTHER" id="PTHR12835">
    <property type="entry name" value="BIOTIN PROTEIN LIGASE"/>
    <property type="match status" value="1"/>
</dbReference>
<dbReference type="Proteomes" id="UP001500021">
    <property type="component" value="Unassembled WGS sequence"/>
</dbReference>
<keyword evidence="6" id="KW-0678">Repressor</keyword>
<dbReference type="Pfam" id="PF08279">
    <property type="entry name" value="HTH_11"/>
    <property type="match status" value="1"/>
</dbReference>
<feature type="domain" description="BPL/LPL catalytic" evidence="7">
    <location>
        <begin position="84"/>
        <end position="274"/>
    </location>
</feature>
<feature type="binding site" evidence="6">
    <location>
        <position position="202"/>
    </location>
    <ligand>
        <name>biotin</name>
        <dbReference type="ChEBI" id="CHEBI:57586"/>
    </ligand>
</feature>
<dbReference type="Gene3D" id="3.30.930.10">
    <property type="entry name" value="Bira Bifunctional Protein, Domain 2"/>
    <property type="match status" value="1"/>
</dbReference>
<evidence type="ECO:0000313" key="8">
    <source>
        <dbReference type="EMBL" id="GAA0812312.1"/>
    </source>
</evidence>
<dbReference type="SUPFAM" id="SSF50037">
    <property type="entry name" value="C-terminal domain of transcriptional repressors"/>
    <property type="match status" value="1"/>
</dbReference>
<evidence type="ECO:0000256" key="4">
    <source>
        <dbReference type="ARBA" id="ARBA00023267"/>
    </source>
</evidence>
<organism evidence="8 9">
    <name type="scientific">Colwellia asteriadis</name>
    <dbReference type="NCBI Taxonomy" id="517723"/>
    <lineage>
        <taxon>Bacteria</taxon>
        <taxon>Pseudomonadati</taxon>
        <taxon>Pseudomonadota</taxon>
        <taxon>Gammaproteobacteria</taxon>
        <taxon>Alteromonadales</taxon>
        <taxon>Colwelliaceae</taxon>
        <taxon>Colwellia</taxon>
    </lineage>
</organism>
<keyword evidence="6" id="KW-0804">Transcription</keyword>
<dbReference type="InterPro" id="IPR013196">
    <property type="entry name" value="HTH_11"/>
</dbReference>
<feature type="binding site" evidence="6">
    <location>
        <position position="131"/>
    </location>
    <ligand>
        <name>biotin</name>
        <dbReference type="ChEBI" id="CHEBI:57586"/>
    </ligand>
</feature>
<keyword evidence="4 6" id="KW-0092">Biotin</keyword>
<keyword evidence="1 6" id="KW-0436">Ligase</keyword>
<dbReference type="PROSITE" id="PS51733">
    <property type="entry name" value="BPL_LPL_CATALYTIC"/>
    <property type="match status" value="1"/>
</dbReference>
<comment type="function">
    <text evidence="6">Acts both as a biotin--[acetyl-CoA-carboxylase] ligase and a biotin-operon repressor. In the presence of ATP, BirA activates biotin to form the BirA-biotinyl-5'-adenylate (BirA-bio-5'-AMP or holoBirA) complex. HoloBirA can either transfer the biotinyl moiety to the biotin carboxyl carrier protein (BCCP) subunit of acetyl-CoA carboxylase, or bind to the biotin operator site and inhibit transcription of the operon.</text>
</comment>
<evidence type="ECO:0000256" key="2">
    <source>
        <dbReference type="ARBA" id="ARBA00022741"/>
    </source>
</evidence>
<dbReference type="InterPro" id="IPR008988">
    <property type="entry name" value="Transcriptional_repressor_C"/>
</dbReference>
<evidence type="ECO:0000256" key="6">
    <source>
        <dbReference type="HAMAP-Rule" id="MF_00978"/>
    </source>
</evidence>